<evidence type="ECO:0000313" key="1">
    <source>
        <dbReference type="EMBL" id="UOE24565.1"/>
    </source>
</evidence>
<protein>
    <submittedName>
        <fullName evidence="1">Uncharacterized protein</fullName>
    </submittedName>
</protein>
<reference evidence="1 2" key="1">
    <citation type="submission" date="2022-03" db="EMBL/GenBank/DDBJ databases">
        <title>Agromyces sp. isolated from the gut of P. brevitarsis seulensis larvae.</title>
        <authorList>
            <person name="Won M."/>
            <person name="Kwon S.-W."/>
        </authorList>
    </citation>
    <scope>NUCLEOTIDE SEQUENCE [LARGE SCALE GENOMIC DNA]</scope>
    <source>
        <strain evidence="1 2">KACC 16215</strain>
    </source>
</reference>
<sequence length="92" mass="9901">MSDQEDVRREYLVYDGDQLALELREGAGILVSISAPPPVPGSAPVTHPFASATFRMAVNEGELGALLRAAPDLGTFLDQVEARGYRVERSEG</sequence>
<name>A0ABY4AN26_9MICO</name>
<proteinExistence type="predicted"/>
<keyword evidence="2" id="KW-1185">Reference proteome</keyword>
<gene>
    <name evidence="1" type="ORF">MTP13_09235</name>
</gene>
<dbReference type="EMBL" id="CP094533">
    <property type="protein sequence ID" value="UOE24565.1"/>
    <property type="molecule type" value="Genomic_DNA"/>
</dbReference>
<accession>A0ABY4AN26</accession>
<dbReference type="RefSeq" id="WP_243567460.1">
    <property type="nucleotide sequence ID" value="NZ_BAAARD010000001.1"/>
</dbReference>
<organism evidence="1 2">
    <name type="scientific">Agromyces soli</name>
    <dbReference type="NCBI Taxonomy" id="659012"/>
    <lineage>
        <taxon>Bacteria</taxon>
        <taxon>Bacillati</taxon>
        <taxon>Actinomycetota</taxon>
        <taxon>Actinomycetes</taxon>
        <taxon>Micrococcales</taxon>
        <taxon>Microbacteriaceae</taxon>
        <taxon>Agromyces</taxon>
    </lineage>
</organism>
<dbReference type="Proteomes" id="UP000831304">
    <property type="component" value="Chromosome"/>
</dbReference>
<evidence type="ECO:0000313" key="2">
    <source>
        <dbReference type="Proteomes" id="UP000831304"/>
    </source>
</evidence>